<dbReference type="InterPro" id="IPR001647">
    <property type="entry name" value="HTH_TetR"/>
</dbReference>
<dbReference type="InterPro" id="IPR009057">
    <property type="entry name" value="Homeodomain-like_sf"/>
</dbReference>
<dbReference type="KEGG" id="slia:HA039_00895"/>
<protein>
    <submittedName>
        <fullName evidence="6">TetR/AcrR family transcriptional regulator</fullName>
    </submittedName>
</protein>
<accession>A0A6G9GSQ0</accession>
<dbReference type="RefSeq" id="WP_167022271.1">
    <property type="nucleotide sequence ID" value="NZ_CP050177.1"/>
</dbReference>
<dbReference type="PROSITE" id="PS50977">
    <property type="entry name" value="HTH_TETR_2"/>
    <property type="match status" value="1"/>
</dbReference>
<keyword evidence="7" id="KW-1185">Reference proteome</keyword>
<evidence type="ECO:0000313" key="6">
    <source>
        <dbReference type="EMBL" id="QIQ01041.1"/>
    </source>
</evidence>
<dbReference type="SUPFAM" id="SSF46689">
    <property type="entry name" value="Homeodomain-like"/>
    <property type="match status" value="1"/>
</dbReference>
<evidence type="ECO:0000256" key="3">
    <source>
        <dbReference type="ARBA" id="ARBA00023163"/>
    </source>
</evidence>
<feature type="domain" description="HTH tetR-type" evidence="5">
    <location>
        <begin position="15"/>
        <end position="75"/>
    </location>
</feature>
<dbReference type="EMBL" id="CP050177">
    <property type="protein sequence ID" value="QIQ01041.1"/>
    <property type="molecule type" value="Genomic_DNA"/>
</dbReference>
<reference evidence="6 7" key="1">
    <citation type="submission" date="2020-03" db="EMBL/GenBank/DDBJ databases">
        <title>A novel species.</title>
        <authorList>
            <person name="Gao J."/>
        </authorList>
    </citation>
    <scope>NUCLEOTIDE SEQUENCE [LARGE SCALE GENOMIC DNA]</scope>
    <source>
        <strain evidence="6 7">QMT-12</strain>
    </source>
</reference>
<proteinExistence type="predicted"/>
<sequence>MKATSESARSGRPLGFDRSEALTRLMTLFWETGFERVTQQQMAAATGLSTSSLYNTFGTKAEIYREAMDDYLLRMRAVLEPLEDGVRGREDVLETLTRVADVLDSAYGRFGCMATTAMTAPADEYVVTATERYRERIRAAFRAVAERARDLGENVRDPVTTANLMTAALLGTLTVARAAPDSPELAAQLRALRDFVNGWRSP</sequence>
<gene>
    <name evidence="6" type="ORF">HA039_00895</name>
</gene>
<evidence type="ECO:0000259" key="5">
    <source>
        <dbReference type="PROSITE" id="PS50977"/>
    </source>
</evidence>
<dbReference type="SUPFAM" id="SSF48498">
    <property type="entry name" value="Tetracyclin repressor-like, C-terminal domain"/>
    <property type="match status" value="1"/>
</dbReference>
<evidence type="ECO:0000313" key="7">
    <source>
        <dbReference type="Proteomes" id="UP000501179"/>
    </source>
</evidence>
<feature type="DNA-binding region" description="H-T-H motif" evidence="4">
    <location>
        <begin position="38"/>
        <end position="57"/>
    </location>
</feature>
<dbReference type="GO" id="GO:0003677">
    <property type="term" value="F:DNA binding"/>
    <property type="evidence" value="ECO:0007669"/>
    <property type="project" value="UniProtKB-UniRule"/>
</dbReference>
<evidence type="ECO:0000256" key="4">
    <source>
        <dbReference type="PROSITE-ProRule" id="PRU00335"/>
    </source>
</evidence>
<dbReference type="Gene3D" id="1.10.357.10">
    <property type="entry name" value="Tetracycline Repressor, domain 2"/>
    <property type="match status" value="1"/>
</dbReference>
<dbReference type="PANTHER" id="PTHR47506:SF1">
    <property type="entry name" value="HTH-TYPE TRANSCRIPTIONAL REGULATOR YJDC"/>
    <property type="match status" value="1"/>
</dbReference>
<evidence type="ECO:0000256" key="2">
    <source>
        <dbReference type="ARBA" id="ARBA00023125"/>
    </source>
</evidence>
<keyword evidence="3" id="KW-0804">Transcription</keyword>
<dbReference type="Proteomes" id="UP000501179">
    <property type="component" value="Chromosome"/>
</dbReference>
<keyword evidence="2 4" id="KW-0238">DNA-binding</keyword>
<dbReference type="Pfam" id="PF00440">
    <property type="entry name" value="TetR_N"/>
    <property type="match status" value="1"/>
</dbReference>
<dbReference type="PANTHER" id="PTHR47506">
    <property type="entry name" value="TRANSCRIPTIONAL REGULATORY PROTEIN"/>
    <property type="match status" value="1"/>
</dbReference>
<keyword evidence="1" id="KW-0805">Transcription regulation</keyword>
<name>A0A6G9GSQ0_9ACTN</name>
<dbReference type="InterPro" id="IPR036271">
    <property type="entry name" value="Tet_transcr_reg_TetR-rel_C_sf"/>
</dbReference>
<evidence type="ECO:0000256" key="1">
    <source>
        <dbReference type="ARBA" id="ARBA00023015"/>
    </source>
</evidence>
<dbReference type="AlphaFoldDB" id="A0A6G9GSQ0"/>
<organism evidence="6 7">
    <name type="scientific">Streptomyces liangshanensis</name>
    <dbReference type="NCBI Taxonomy" id="2717324"/>
    <lineage>
        <taxon>Bacteria</taxon>
        <taxon>Bacillati</taxon>
        <taxon>Actinomycetota</taxon>
        <taxon>Actinomycetes</taxon>
        <taxon>Kitasatosporales</taxon>
        <taxon>Streptomycetaceae</taxon>
        <taxon>Streptomyces</taxon>
    </lineage>
</organism>